<dbReference type="AlphaFoldDB" id="A0A2A7U3X4"/>
<dbReference type="Proteomes" id="UP000219788">
    <property type="component" value="Unassembled WGS sequence"/>
</dbReference>
<dbReference type="Pfam" id="PF03692">
    <property type="entry name" value="CxxCxxCC"/>
    <property type="match status" value="1"/>
</dbReference>
<name>A0A2A7U3X4_EDWTA</name>
<dbReference type="STRING" id="636.AAW15_09250"/>
<proteinExistence type="predicted"/>
<sequence>MAHSTLTPLTIQTNPCVRCGACCAYFRVSFYWAEADDGGGQLAADDTERISSLMRCMRGTNSKRPRCIYLCGEVGQAVSCRAYAQRPTPCRDFMPSGENGQPNPACDRARAAYGLPPLSPHMTAYRQNAEEITT</sequence>
<protein>
    <submittedName>
        <fullName evidence="1">YkgJ family cysteine cluster protein</fullName>
    </submittedName>
</protein>
<reference evidence="1" key="1">
    <citation type="submission" date="2017-09" db="EMBL/GenBank/DDBJ databases">
        <title>FDA dAtabase for Regulatory Grade micrObial Sequences (FDA-ARGOS): Supporting development and validation of Infectious Disease Dx tests.</title>
        <authorList>
            <person name="Campos J."/>
            <person name="Goldberg B."/>
            <person name="Tallon L.J."/>
            <person name="Sadzewicz L."/>
            <person name="Ott S."/>
            <person name="Zhao X."/>
            <person name="Nagaraj S."/>
            <person name="Vavikolanu K."/>
            <person name="Aluvathingal J."/>
            <person name="Nadendla S."/>
            <person name="Geyer C."/>
            <person name="Nandy P."/>
            <person name="Hobson J."/>
            <person name="Sichtig H."/>
        </authorList>
    </citation>
    <scope>NUCLEOTIDE SEQUENCE</scope>
    <source>
        <strain evidence="1">FDAARGOS_370</strain>
    </source>
</reference>
<organism evidence="1">
    <name type="scientific">Edwardsiella tarda</name>
    <dbReference type="NCBI Taxonomy" id="636"/>
    <lineage>
        <taxon>Bacteria</taxon>
        <taxon>Pseudomonadati</taxon>
        <taxon>Pseudomonadota</taxon>
        <taxon>Gammaproteobacteria</taxon>
        <taxon>Enterobacterales</taxon>
        <taxon>Hafniaceae</taxon>
        <taxon>Edwardsiella</taxon>
    </lineage>
</organism>
<evidence type="ECO:0000313" key="1">
    <source>
        <dbReference type="EMBL" id="PEH72933.1"/>
    </source>
</evidence>
<dbReference type="RefSeq" id="WP_005285236.1">
    <property type="nucleotide sequence ID" value="NZ_AP028090.1"/>
</dbReference>
<accession>A0A2A7U3X4</accession>
<dbReference type="GeneID" id="93123888"/>
<comment type="caution">
    <text evidence="1">The sequence shown here is derived from an EMBL/GenBank/DDBJ whole genome shotgun (WGS) entry which is preliminary data.</text>
</comment>
<dbReference type="InterPro" id="IPR005358">
    <property type="entry name" value="Puta_zinc/iron-chelating_dom"/>
</dbReference>
<dbReference type="EMBL" id="PDDV01000013">
    <property type="protein sequence ID" value="PEH72933.1"/>
    <property type="molecule type" value="Genomic_DNA"/>
</dbReference>
<dbReference type="OrthoDB" id="196483at2"/>
<gene>
    <name evidence="1" type="ORF">CRM76_13795</name>
</gene>